<dbReference type="SUPFAM" id="SSF88946">
    <property type="entry name" value="Sigma2 domain of RNA polymerase sigma factors"/>
    <property type="match status" value="1"/>
</dbReference>
<name>A0A1H4B0C3_9BACT</name>
<dbReference type="OrthoDB" id="9785675at2"/>
<evidence type="ECO:0000256" key="2">
    <source>
        <dbReference type="ARBA" id="ARBA00023015"/>
    </source>
</evidence>
<dbReference type="Pfam" id="PF08281">
    <property type="entry name" value="Sigma70_r4_2"/>
    <property type="match status" value="1"/>
</dbReference>
<gene>
    <name evidence="7" type="ORF">SAMN05444145_103186</name>
</gene>
<dbReference type="STRING" id="1033731.SAMN05444145_103186"/>
<dbReference type="GO" id="GO:0016987">
    <property type="term" value="F:sigma factor activity"/>
    <property type="evidence" value="ECO:0007669"/>
    <property type="project" value="UniProtKB-KW"/>
</dbReference>
<sequence length="187" mass="22104">MEIADYIVAEDRELVDRVLKGDNTAFEYLFNRYRDAIHRLFVQRLGGANDADDLLQETFIKVYINIHRYSSDYTFGQWVYTIARNTFIDFVRRRQDDLSIDDRFYAPASSAPTPEESVINLQQRSQIEQYLDRLAPRYRQLILMRFFEEYSYEEIAAKLALPLGTVKTQIHRAREQMCRLIAAGENK</sequence>
<evidence type="ECO:0000256" key="4">
    <source>
        <dbReference type="ARBA" id="ARBA00023163"/>
    </source>
</evidence>
<proteinExistence type="inferred from homology"/>
<keyword evidence="2" id="KW-0805">Transcription regulation</keyword>
<dbReference type="GO" id="GO:0006352">
    <property type="term" value="P:DNA-templated transcription initiation"/>
    <property type="evidence" value="ECO:0007669"/>
    <property type="project" value="InterPro"/>
</dbReference>
<evidence type="ECO:0000313" key="8">
    <source>
        <dbReference type="Proteomes" id="UP000183253"/>
    </source>
</evidence>
<evidence type="ECO:0000313" key="7">
    <source>
        <dbReference type="EMBL" id="SEA41546.1"/>
    </source>
</evidence>
<dbReference type="AlphaFoldDB" id="A0A1H4B0C3"/>
<accession>A0A1H4B0C3</accession>
<dbReference type="NCBIfam" id="TIGR02937">
    <property type="entry name" value="sigma70-ECF"/>
    <property type="match status" value="1"/>
</dbReference>
<reference evidence="7 8" key="1">
    <citation type="submission" date="2016-10" db="EMBL/GenBank/DDBJ databases">
        <authorList>
            <person name="de Groot N.N."/>
        </authorList>
    </citation>
    <scope>NUCLEOTIDE SEQUENCE [LARGE SCALE GENOMIC DNA]</scope>
    <source>
        <strain evidence="7 8">DSM 25383</strain>
    </source>
</reference>
<dbReference type="PANTHER" id="PTHR43133:SF51">
    <property type="entry name" value="RNA POLYMERASE SIGMA FACTOR"/>
    <property type="match status" value="1"/>
</dbReference>
<feature type="domain" description="RNA polymerase sigma factor 70 region 4 type 2" evidence="6">
    <location>
        <begin position="126"/>
        <end position="177"/>
    </location>
</feature>
<dbReference type="CDD" id="cd06171">
    <property type="entry name" value="Sigma70_r4"/>
    <property type="match status" value="1"/>
</dbReference>
<dbReference type="Proteomes" id="UP000183253">
    <property type="component" value="Unassembled WGS sequence"/>
</dbReference>
<keyword evidence="4" id="KW-0804">Transcription</keyword>
<keyword evidence="3" id="KW-0731">Sigma factor</keyword>
<dbReference type="Pfam" id="PF04542">
    <property type="entry name" value="Sigma70_r2"/>
    <property type="match status" value="1"/>
</dbReference>
<evidence type="ECO:0000259" key="5">
    <source>
        <dbReference type="Pfam" id="PF04542"/>
    </source>
</evidence>
<dbReference type="SUPFAM" id="SSF88659">
    <property type="entry name" value="Sigma3 and sigma4 domains of RNA polymerase sigma factors"/>
    <property type="match status" value="1"/>
</dbReference>
<dbReference type="EMBL" id="FNRI01000003">
    <property type="protein sequence ID" value="SEA41546.1"/>
    <property type="molecule type" value="Genomic_DNA"/>
</dbReference>
<dbReference type="Gene3D" id="1.10.1740.10">
    <property type="match status" value="1"/>
</dbReference>
<dbReference type="InterPro" id="IPR014284">
    <property type="entry name" value="RNA_pol_sigma-70_dom"/>
</dbReference>
<keyword evidence="8" id="KW-1185">Reference proteome</keyword>
<organism evidence="7 8">
    <name type="scientific">Alistipes timonensis JC136</name>
    <dbReference type="NCBI Taxonomy" id="1033731"/>
    <lineage>
        <taxon>Bacteria</taxon>
        <taxon>Pseudomonadati</taxon>
        <taxon>Bacteroidota</taxon>
        <taxon>Bacteroidia</taxon>
        <taxon>Bacteroidales</taxon>
        <taxon>Rikenellaceae</taxon>
        <taxon>Alistipes</taxon>
    </lineage>
</organism>
<evidence type="ECO:0000256" key="1">
    <source>
        <dbReference type="ARBA" id="ARBA00010641"/>
    </source>
</evidence>
<dbReference type="GO" id="GO:0003677">
    <property type="term" value="F:DNA binding"/>
    <property type="evidence" value="ECO:0007669"/>
    <property type="project" value="InterPro"/>
</dbReference>
<feature type="domain" description="RNA polymerase sigma-70 region 2" evidence="5">
    <location>
        <begin position="29"/>
        <end position="95"/>
    </location>
</feature>
<dbReference type="InterPro" id="IPR013324">
    <property type="entry name" value="RNA_pol_sigma_r3/r4-like"/>
</dbReference>
<dbReference type="InterPro" id="IPR039425">
    <property type="entry name" value="RNA_pol_sigma-70-like"/>
</dbReference>
<protein>
    <submittedName>
        <fullName evidence="7">RNA polymerase sigma-70 factor, ECF subfamily</fullName>
    </submittedName>
</protein>
<evidence type="ECO:0000256" key="3">
    <source>
        <dbReference type="ARBA" id="ARBA00023082"/>
    </source>
</evidence>
<comment type="similarity">
    <text evidence="1">Belongs to the sigma-70 factor family. ECF subfamily.</text>
</comment>
<dbReference type="InterPro" id="IPR013249">
    <property type="entry name" value="RNA_pol_sigma70_r4_t2"/>
</dbReference>
<dbReference type="InterPro" id="IPR007627">
    <property type="entry name" value="RNA_pol_sigma70_r2"/>
</dbReference>
<dbReference type="RefSeq" id="WP_010261625.1">
    <property type="nucleotide sequence ID" value="NZ_CAEG01000010.1"/>
</dbReference>
<dbReference type="PANTHER" id="PTHR43133">
    <property type="entry name" value="RNA POLYMERASE ECF-TYPE SIGMA FACTO"/>
    <property type="match status" value="1"/>
</dbReference>
<dbReference type="InterPro" id="IPR036388">
    <property type="entry name" value="WH-like_DNA-bd_sf"/>
</dbReference>
<dbReference type="Gene3D" id="1.10.10.10">
    <property type="entry name" value="Winged helix-like DNA-binding domain superfamily/Winged helix DNA-binding domain"/>
    <property type="match status" value="1"/>
</dbReference>
<dbReference type="InterPro" id="IPR013325">
    <property type="entry name" value="RNA_pol_sigma_r2"/>
</dbReference>
<evidence type="ECO:0000259" key="6">
    <source>
        <dbReference type="Pfam" id="PF08281"/>
    </source>
</evidence>